<sequence length="131" mass="14949">MVLDSSAKTDSNISINDILHVGSNLQPDLFAVLLRFRTFPIAFAADVKQMYLQLKTLPEYNKYQRVYYRFVTSDVCFGFSSSPYLALRTLKQLADDERGKYPLAADVIDRGNYYMDDICCSCDSIPEAVDY</sequence>
<organism evidence="1 2">
    <name type="scientific">Pieris brassicae</name>
    <name type="common">White butterfly</name>
    <name type="synonym">Large white butterfly</name>
    <dbReference type="NCBI Taxonomy" id="7116"/>
    <lineage>
        <taxon>Eukaryota</taxon>
        <taxon>Metazoa</taxon>
        <taxon>Ecdysozoa</taxon>
        <taxon>Arthropoda</taxon>
        <taxon>Hexapoda</taxon>
        <taxon>Insecta</taxon>
        <taxon>Pterygota</taxon>
        <taxon>Neoptera</taxon>
        <taxon>Endopterygota</taxon>
        <taxon>Lepidoptera</taxon>
        <taxon>Glossata</taxon>
        <taxon>Ditrysia</taxon>
        <taxon>Papilionoidea</taxon>
        <taxon>Pieridae</taxon>
        <taxon>Pierinae</taxon>
        <taxon>Pieris</taxon>
    </lineage>
</organism>
<keyword evidence="2" id="KW-1185">Reference proteome</keyword>
<evidence type="ECO:0008006" key="3">
    <source>
        <dbReference type="Google" id="ProtNLM"/>
    </source>
</evidence>
<gene>
    <name evidence="1" type="ORF">PIBRA_LOCUS13770</name>
</gene>
<dbReference type="EMBL" id="CALOZG010000086">
    <property type="protein sequence ID" value="CAH4038176.1"/>
    <property type="molecule type" value="Genomic_DNA"/>
</dbReference>
<evidence type="ECO:0000313" key="1">
    <source>
        <dbReference type="EMBL" id="CAH4038176.1"/>
    </source>
</evidence>
<dbReference type="AlphaFoldDB" id="A0A9P0TYM1"/>
<dbReference type="InterPro" id="IPR043502">
    <property type="entry name" value="DNA/RNA_pol_sf"/>
</dbReference>
<comment type="caution">
    <text evidence="1">The sequence shown here is derived from an EMBL/GenBank/DDBJ whole genome shotgun (WGS) entry which is preliminary data.</text>
</comment>
<proteinExistence type="predicted"/>
<dbReference type="SUPFAM" id="SSF56672">
    <property type="entry name" value="DNA/RNA polymerases"/>
    <property type="match status" value="1"/>
</dbReference>
<dbReference type="GO" id="GO:0071897">
    <property type="term" value="P:DNA biosynthetic process"/>
    <property type="evidence" value="ECO:0007669"/>
    <property type="project" value="UniProtKB-ARBA"/>
</dbReference>
<dbReference type="PANTHER" id="PTHR47331">
    <property type="entry name" value="PHD-TYPE DOMAIN-CONTAINING PROTEIN"/>
    <property type="match status" value="1"/>
</dbReference>
<evidence type="ECO:0000313" key="2">
    <source>
        <dbReference type="Proteomes" id="UP001152562"/>
    </source>
</evidence>
<dbReference type="Proteomes" id="UP001152562">
    <property type="component" value="Unassembled WGS sequence"/>
</dbReference>
<protein>
    <recommendedName>
        <fullName evidence="3">Reverse transcriptase domain-containing protein</fullName>
    </recommendedName>
</protein>
<reference evidence="1" key="1">
    <citation type="submission" date="2022-05" db="EMBL/GenBank/DDBJ databases">
        <authorList>
            <person name="Okamura Y."/>
        </authorList>
    </citation>
    <scope>NUCLEOTIDE SEQUENCE</scope>
</reference>
<accession>A0A9P0TYM1</accession>
<name>A0A9P0TYM1_PIEBR</name>